<sequence>MSNLIRSRKAVTTAQSLPPPAQSSSAATAPALMDHSLLGPGVSQALASQLHQWRSLLAPGGVPSCQYHRHHIDRRYWCVGVRSRQNAASKVFKFPNAAKVC</sequence>
<proteinExistence type="predicted"/>
<feature type="region of interest" description="Disordered" evidence="1">
    <location>
        <begin position="1"/>
        <end position="28"/>
    </location>
</feature>
<accession>A0AAD4ZPY2</accession>
<comment type="caution">
    <text evidence="2">The sequence shown here is derived from an EMBL/GenBank/DDBJ whole genome shotgun (WGS) entry which is preliminary data.</text>
</comment>
<name>A0AAD4ZPY2_PRUDU</name>
<dbReference type="AlphaFoldDB" id="A0AAD4ZPY2"/>
<dbReference type="Proteomes" id="UP001054821">
    <property type="component" value="Chromosome 1"/>
</dbReference>
<reference evidence="2 3" key="1">
    <citation type="journal article" date="2022" name="G3 (Bethesda)">
        <title>Whole-genome sequence and methylome profiling of the almond [Prunus dulcis (Mill.) D.A. Webb] cultivar 'Nonpareil'.</title>
        <authorList>
            <person name="D'Amico-Willman K.M."/>
            <person name="Ouma W.Z."/>
            <person name="Meulia T."/>
            <person name="Sideli G.M."/>
            <person name="Gradziel T.M."/>
            <person name="Fresnedo-Ramirez J."/>
        </authorList>
    </citation>
    <scope>NUCLEOTIDE SEQUENCE [LARGE SCALE GENOMIC DNA]</scope>
    <source>
        <strain evidence="2">Clone GOH B32 T37-40</strain>
    </source>
</reference>
<protein>
    <submittedName>
        <fullName evidence="2">Uncharacterized protein</fullName>
    </submittedName>
</protein>
<dbReference type="EMBL" id="JAJFAZ020000001">
    <property type="protein sequence ID" value="KAI5352014.1"/>
    <property type="molecule type" value="Genomic_DNA"/>
</dbReference>
<gene>
    <name evidence="2" type="ORF">L3X38_004905</name>
</gene>
<evidence type="ECO:0000256" key="1">
    <source>
        <dbReference type="SAM" id="MobiDB-lite"/>
    </source>
</evidence>
<evidence type="ECO:0000313" key="3">
    <source>
        <dbReference type="Proteomes" id="UP001054821"/>
    </source>
</evidence>
<evidence type="ECO:0000313" key="2">
    <source>
        <dbReference type="EMBL" id="KAI5352014.1"/>
    </source>
</evidence>
<organism evidence="2 3">
    <name type="scientific">Prunus dulcis</name>
    <name type="common">Almond</name>
    <name type="synonym">Amygdalus dulcis</name>
    <dbReference type="NCBI Taxonomy" id="3755"/>
    <lineage>
        <taxon>Eukaryota</taxon>
        <taxon>Viridiplantae</taxon>
        <taxon>Streptophyta</taxon>
        <taxon>Embryophyta</taxon>
        <taxon>Tracheophyta</taxon>
        <taxon>Spermatophyta</taxon>
        <taxon>Magnoliopsida</taxon>
        <taxon>eudicotyledons</taxon>
        <taxon>Gunneridae</taxon>
        <taxon>Pentapetalae</taxon>
        <taxon>rosids</taxon>
        <taxon>fabids</taxon>
        <taxon>Rosales</taxon>
        <taxon>Rosaceae</taxon>
        <taxon>Amygdaloideae</taxon>
        <taxon>Amygdaleae</taxon>
        <taxon>Prunus</taxon>
    </lineage>
</organism>
<keyword evidence="3" id="KW-1185">Reference proteome</keyword>